<accession>A0ABV2EJA1</accession>
<dbReference type="EMBL" id="JBEPLU010000001">
    <property type="protein sequence ID" value="MET3527123.1"/>
    <property type="molecule type" value="Genomic_DNA"/>
</dbReference>
<protein>
    <recommendedName>
        <fullName evidence="3">Glycosyl transferase</fullName>
    </recommendedName>
</protein>
<dbReference type="Proteomes" id="UP001549110">
    <property type="component" value="Unassembled WGS sequence"/>
</dbReference>
<evidence type="ECO:0008006" key="3">
    <source>
        <dbReference type="Google" id="ProtNLM"/>
    </source>
</evidence>
<proteinExistence type="predicted"/>
<evidence type="ECO:0000313" key="2">
    <source>
        <dbReference type="Proteomes" id="UP001549110"/>
    </source>
</evidence>
<organism evidence="1 2">
    <name type="scientific">Phenylobacterium koreense</name>
    <dbReference type="NCBI Taxonomy" id="266125"/>
    <lineage>
        <taxon>Bacteria</taxon>
        <taxon>Pseudomonadati</taxon>
        <taxon>Pseudomonadota</taxon>
        <taxon>Alphaproteobacteria</taxon>
        <taxon>Caulobacterales</taxon>
        <taxon>Caulobacteraceae</taxon>
        <taxon>Phenylobacterium</taxon>
    </lineage>
</organism>
<keyword evidence="2" id="KW-1185">Reference proteome</keyword>
<evidence type="ECO:0000313" key="1">
    <source>
        <dbReference type="EMBL" id="MET3527123.1"/>
    </source>
</evidence>
<sequence length="627" mass="67195">MDVIFTIVSRNYAGQAASLMESLAAAEPNAQRVVVTTDGPIAFKDPGVRTVDAASLVPGFALMCAYYDALELNTAVKPFVFKALLSEPGVTAGVYLDPDIWVYRPLEPVREGLARAPLVLTPHITRPLRGEANPNDHVILTSGSYNLGFMAARAEAEIFDLLDWWAEKLRYDCRVDMASGLFTDQKWMDLAPGLVSDLALLRTPALNLAYWNLEGREVAKGAGGWTVDGQPLVFFHFSGFDPTRPDLLSKHQDRIKVQAGSALAAVLSEYADALLRNGHEQASLVPYAHRAFPSGQLVSKEVRRRMLAAARAGEDFGGGLTPAAEAWASIQPGQVIRSPEGQAPEGPWLSSSMELVDWLTGAPAAPAIEALKVARRDLRDRFANDEMGLKAWLLGPESIEGRFSARLAPPEAFADPALPLRAARQVAGDLSEAKLRFAAYGLAARAGWPATVGTALRAGFDAPVRRLAAGMPFPRIFLAIWESRGDLQRLFPLTSFKSRFRFLRWLIGGGLAEYGIDLAALPSAADGHPIFELARLSVRHEPPAATRAPAAGAVNTLLVVERWTPEAAGGDALVFDAASSRFRTPEGAPAGPPAQAAKVIFRTGPGLFPADAIALLSQGVGWGSASA</sequence>
<gene>
    <name evidence="1" type="ORF">ABID41_002218</name>
</gene>
<reference evidence="1 2" key="1">
    <citation type="submission" date="2024-06" db="EMBL/GenBank/DDBJ databases">
        <title>Genomic Encyclopedia of Type Strains, Phase IV (KMG-IV): sequencing the most valuable type-strain genomes for metagenomic binning, comparative biology and taxonomic classification.</title>
        <authorList>
            <person name="Goeker M."/>
        </authorList>
    </citation>
    <scope>NUCLEOTIDE SEQUENCE [LARGE SCALE GENOMIC DNA]</scope>
    <source>
        <strain evidence="1 2">DSM 17809</strain>
    </source>
</reference>
<name>A0ABV2EJA1_9CAUL</name>
<dbReference type="InterPro" id="IPR029044">
    <property type="entry name" value="Nucleotide-diphossugar_trans"/>
</dbReference>
<dbReference type="SUPFAM" id="SSF53448">
    <property type="entry name" value="Nucleotide-diphospho-sugar transferases"/>
    <property type="match status" value="1"/>
</dbReference>
<comment type="caution">
    <text evidence="1">The sequence shown here is derived from an EMBL/GenBank/DDBJ whole genome shotgun (WGS) entry which is preliminary data.</text>
</comment>
<dbReference type="RefSeq" id="WP_354297635.1">
    <property type="nucleotide sequence ID" value="NZ_JBEPLU010000001.1"/>
</dbReference>